<feature type="domain" description="Glucosyltransferase 3-like N-terminal" evidence="2">
    <location>
        <begin position="20"/>
        <end position="177"/>
    </location>
</feature>
<proteinExistence type="predicted"/>
<protein>
    <recommendedName>
        <fullName evidence="6">Beta-1,6-galactofuranosyltransferase</fullName>
    </recommendedName>
</protein>
<feature type="domain" description="Glucosyltransferase 3-like C-terminal" evidence="3">
    <location>
        <begin position="197"/>
        <end position="360"/>
    </location>
</feature>
<organism evidence="4 5">
    <name type="scientific">[Clostridium] cellulosi</name>
    <dbReference type="NCBI Taxonomy" id="29343"/>
    <lineage>
        <taxon>Bacteria</taxon>
        <taxon>Bacillati</taxon>
        <taxon>Bacillota</taxon>
        <taxon>Clostridia</taxon>
        <taxon>Eubacteriales</taxon>
        <taxon>Oscillospiraceae</taxon>
        <taxon>Oscillospiraceae incertae sedis</taxon>
    </lineage>
</organism>
<evidence type="ECO:0000259" key="2">
    <source>
        <dbReference type="Pfam" id="PF26334"/>
    </source>
</evidence>
<dbReference type="OrthoDB" id="9790931at2"/>
<dbReference type="Gene3D" id="3.40.50.2000">
    <property type="entry name" value="Glycogen Phosphorylase B"/>
    <property type="match status" value="2"/>
</dbReference>
<dbReference type="EMBL" id="LM995447">
    <property type="protein sequence ID" value="CDZ25061.1"/>
    <property type="molecule type" value="Genomic_DNA"/>
</dbReference>
<accession>A0A078KMR9</accession>
<evidence type="ECO:0000313" key="5">
    <source>
        <dbReference type="Proteomes" id="UP000032431"/>
    </source>
</evidence>
<dbReference type="SUPFAM" id="SSF53756">
    <property type="entry name" value="UDP-Glycosyltransferase/glycogen phosphorylase"/>
    <property type="match status" value="1"/>
</dbReference>
<dbReference type="KEGG" id="ccel:CCDG5_1969"/>
<dbReference type="InterPro" id="IPR058592">
    <property type="entry name" value="Gtf3_C"/>
</dbReference>
<dbReference type="Proteomes" id="UP000032431">
    <property type="component" value="Chromosome I"/>
</dbReference>
<dbReference type="AlphaFoldDB" id="A0A078KMR9"/>
<reference evidence="5" key="1">
    <citation type="submission" date="2014-07" db="EMBL/GenBank/DDBJ databases">
        <authorList>
            <person name="Wibberg D."/>
        </authorList>
    </citation>
    <scope>NUCLEOTIDE SEQUENCE [LARGE SCALE GENOMIC DNA]</scope>
    <source>
        <strain evidence="5">DG5</strain>
    </source>
</reference>
<dbReference type="HOGENOM" id="CLU_057651_1_0_9"/>
<gene>
    <name evidence="4" type="ORF">CCDG5_1969</name>
</gene>
<evidence type="ECO:0008006" key="6">
    <source>
        <dbReference type="Google" id="ProtNLM"/>
    </source>
</evidence>
<dbReference type="STRING" id="29343.CCDG5_1969"/>
<evidence type="ECO:0000256" key="1">
    <source>
        <dbReference type="ARBA" id="ARBA00022679"/>
    </source>
</evidence>
<dbReference type="PATRIC" id="fig|29343.3.peg.2069"/>
<keyword evidence="5" id="KW-1185">Reference proteome</keyword>
<dbReference type="InterPro" id="IPR058591">
    <property type="entry name" value="Gtf3_N"/>
</dbReference>
<dbReference type="Pfam" id="PF26337">
    <property type="entry name" value="Gtf3_C"/>
    <property type="match status" value="1"/>
</dbReference>
<evidence type="ECO:0000259" key="3">
    <source>
        <dbReference type="Pfam" id="PF26337"/>
    </source>
</evidence>
<name>A0A078KMR9_9FIRM</name>
<dbReference type="PIRSF" id="PIRSF007023">
    <property type="entry name" value="UDP-Galf_transf"/>
    <property type="match status" value="1"/>
</dbReference>
<dbReference type="Pfam" id="PF26334">
    <property type="entry name" value="Gtf3_N"/>
    <property type="match status" value="1"/>
</dbReference>
<sequence length="363" mass="41510">MNYYTSEFCKTSELSSSTVNKFNAGSKARNDIEKILDQIGAKRIPILIKMRDPAVPDSYISKVSRIFSNTKSWLKSLDILSKGDTVFIQYPWTDSFILYSKVLNKISKKKAKSVAVVHDLNILRNLNNSGIKLKIKQKYQEELTLKLFDYIIVHNEKMKQVLINRGFDSKKLIVLEIFDYLTDESFTGSKVCKELPIVIAGNLSPEKSSYIYQLHNIKDVNFNLYGANYTCADKYYSNISYKGKFRPEQLPNVMEGSFGLVWDGDTVKTCGGDFGNYLRFNNPHKTSLYIASGFPVIVWNESAMASFVKKNNIGIAVSSLYELHDKITGISNEQYDKMCENVRFLSLKLRDGFYFKKAIDSIR</sequence>
<evidence type="ECO:0000313" key="4">
    <source>
        <dbReference type="EMBL" id="CDZ25061.1"/>
    </source>
</evidence>
<keyword evidence="1" id="KW-0808">Transferase</keyword>